<sequence length="183" mass="20190">MKERIRKAMTSRYLLIPLALVVLYGLAGFFAVPSILRWYVPRYAEEKLGCLASVEAVRINPFLLTVDVGRFSLRQADASPLVSFSRLFVDLEILSVFRQAAVLRRADLDRPDIHLVIEPDGSTNLARLAGQPDTPPPAETSPRPLPFDLRDAAITGGRIAVVDRRQRNAAAVTLEGLDLTVQG</sequence>
<evidence type="ECO:0000313" key="4">
    <source>
        <dbReference type="Proteomes" id="UP000460298"/>
    </source>
</evidence>
<dbReference type="GO" id="GO:0005886">
    <property type="term" value="C:plasma membrane"/>
    <property type="evidence" value="ECO:0007669"/>
    <property type="project" value="TreeGrafter"/>
</dbReference>
<feature type="non-terminal residue" evidence="3">
    <location>
        <position position="183"/>
    </location>
</feature>
<comment type="caution">
    <text evidence="3">The sequence shown here is derived from an EMBL/GenBank/DDBJ whole genome shotgun (WGS) entry which is preliminary data.</text>
</comment>
<feature type="compositionally biased region" description="Pro residues" evidence="1">
    <location>
        <begin position="133"/>
        <end position="145"/>
    </location>
</feature>
<name>A0A833GW05_9LEPT</name>
<evidence type="ECO:0000313" key="3">
    <source>
        <dbReference type="EMBL" id="KAB2927975.1"/>
    </source>
</evidence>
<reference evidence="3 4" key="1">
    <citation type="submission" date="2019-10" db="EMBL/GenBank/DDBJ databases">
        <title>Extracellular Electron Transfer in a Candidatus Methanoperedens spp. Enrichment Culture.</title>
        <authorList>
            <person name="Berger S."/>
            <person name="Rangel Shaw D."/>
            <person name="Berben T."/>
            <person name="In 'T Zandt M."/>
            <person name="Frank J."/>
            <person name="Reimann J."/>
            <person name="Jetten M.S.M."/>
            <person name="Welte C.U."/>
        </authorList>
    </citation>
    <scope>NUCLEOTIDE SEQUENCE [LARGE SCALE GENOMIC DNA]</scope>
    <source>
        <strain evidence="3">SB12</strain>
    </source>
</reference>
<dbReference type="EMBL" id="WBUI01000061">
    <property type="protein sequence ID" value="KAB2927975.1"/>
    <property type="molecule type" value="Genomic_DNA"/>
</dbReference>
<protein>
    <recommendedName>
        <fullName evidence="5">AsmA domain-containing protein</fullName>
    </recommendedName>
</protein>
<keyword evidence="2" id="KW-0812">Transmembrane</keyword>
<evidence type="ECO:0000256" key="1">
    <source>
        <dbReference type="SAM" id="MobiDB-lite"/>
    </source>
</evidence>
<dbReference type="AlphaFoldDB" id="A0A833GW05"/>
<feature type="region of interest" description="Disordered" evidence="1">
    <location>
        <begin position="124"/>
        <end position="147"/>
    </location>
</feature>
<evidence type="ECO:0008006" key="5">
    <source>
        <dbReference type="Google" id="ProtNLM"/>
    </source>
</evidence>
<proteinExistence type="predicted"/>
<evidence type="ECO:0000256" key="2">
    <source>
        <dbReference type="SAM" id="Phobius"/>
    </source>
</evidence>
<gene>
    <name evidence="3" type="ORF">F9K24_22355</name>
</gene>
<keyword evidence="2" id="KW-1133">Transmembrane helix</keyword>
<organism evidence="3 4">
    <name type="scientific">Leptonema illini</name>
    <dbReference type="NCBI Taxonomy" id="183"/>
    <lineage>
        <taxon>Bacteria</taxon>
        <taxon>Pseudomonadati</taxon>
        <taxon>Spirochaetota</taxon>
        <taxon>Spirochaetia</taxon>
        <taxon>Leptospirales</taxon>
        <taxon>Leptospiraceae</taxon>
        <taxon>Leptonema</taxon>
    </lineage>
</organism>
<dbReference type="Proteomes" id="UP000460298">
    <property type="component" value="Unassembled WGS sequence"/>
</dbReference>
<dbReference type="InterPro" id="IPR008023">
    <property type="entry name" value="DUF748"/>
</dbReference>
<dbReference type="PANTHER" id="PTHR30441:SF8">
    <property type="entry name" value="DUF748 DOMAIN-CONTAINING PROTEIN"/>
    <property type="match status" value="1"/>
</dbReference>
<dbReference type="PANTHER" id="PTHR30441">
    <property type="entry name" value="DUF748 DOMAIN-CONTAINING PROTEIN"/>
    <property type="match status" value="1"/>
</dbReference>
<feature type="transmembrane region" description="Helical" evidence="2">
    <location>
        <begin position="12"/>
        <end position="40"/>
    </location>
</feature>
<accession>A0A833GW05</accession>
<keyword evidence="2" id="KW-0472">Membrane</keyword>
<dbReference type="GO" id="GO:0090313">
    <property type="term" value="P:regulation of protein targeting to membrane"/>
    <property type="evidence" value="ECO:0007669"/>
    <property type="project" value="TreeGrafter"/>
</dbReference>
<dbReference type="Pfam" id="PF05359">
    <property type="entry name" value="DUF748"/>
    <property type="match status" value="1"/>
</dbReference>
<dbReference type="InterPro" id="IPR052894">
    <property type="entry name" value="AsmA-related"/>
</dbReference>